<dbReference type="InterPro" id="IPR021391">
    <property type="entry name" value="DUF3027"/>
</dbReference>
<dbReference type="Pfam" id="PF11228">
    <property type="entry name" value="DUF3027"/>
    <property type="match status" value="1"/>
</dbReference>
<name>A0ABQ6VDQ5_9CORY</name>
<gene>
    <name evidence="1" type="ORF">F8377_07490</name>
</gene>
<dbReference type="Proteomes" id="UP000436181">
    <property type="component" value="Unassembled WGS sequence"/>
</dbReference>
<comment type="caution">
    <text evidence="1">The sequence shown here is derived from an EMBL/GenBank/DDBJ whole genome shotgun (WGS) entry which is preliminary data.</text>
</comment>
<evidence type="ECO:0000313" key="1">
    <source>
        <dbReference type="EMBL" id="KAB3521048.1"/>
    </source>
</evidence>
<evidence type="ECO:0000313" key="2">
    <source>
        <dbReference type="Proteomes" id="UP000436181"/>
    </source>
</evidence>
<reference evidence="1 2" key="1">
    <citation type="submission" date="2019-10" db="EMBL/GenBank/DDBJ databases">
        <title>Corynebacterium sp novel species isolated from the respiratory tract of Marmot.</title>
        <authorList>
            <person name="Zhang G."/>
        </authorList>
    </citation>
    <scope>NUCLEOTIDE SEQUENCE [LARGE SCALE GENOMIC DNA]</scope>
    <source>
        <strain evidence="1 2">336</strain>
    </source>
</reference>
<sequence length="243" mass="26851">MVSNMSRSKRRRGRSRPAILFSPEAVDLARDALSDVGGDEVGEHLGATVSNGMVIHRFESLTPGYSGWEWNAVLACVPGTGNLTVSEVTLQAGKKAQLAPKWVPYEDRVRPGDLGPGDVLPPKHDDERLCPKRDVRDKNGFQRNQNAKRVLSEKGLEAATKRWRAERGRGSLMARRAEHTCATCAFFLPWRQNTVVYGICSNEYSADGQVVDSRYGCGAHSLSKEEKPVQEGKRYGVFDDGAY</sequence>
<dbReference type="EMBL" id="WBZJ01000002">
    <property type="protein sequence ID" value="KAB3521048.1"/>
    <property type="molecule type" value="Genomic_DNA"/>
</dbReference>
<proteinExistence type="predicted"/>
<accession>A0ABQ6VDQ5</accession>
<protein>
    <submittedName>
        <fullName evidence="1">DUF3027 domain-containing protein</fullName>
    </submittedName>
</protein>
<organism evidence="1 2">
    <name type="scientific">Corynebacterium zhongnanshanii</name>
    <dbReference type="NCBI Taxonomy" id="2768834"/>
    <lineage>
        <taxon>Bacteria</taxon>
        <taxon>Bacillati</taxon>
        <taxon>Actinomycetota</taxon>
        <taxon>Actinomycetes</taxon>
        <taxon>Mycobacteriales</taxon>
        <taxon>Corynebacteriaceae</taxon>
        <taxon>Corynebacterium</taxon>
    </lineage>
</organism>
<keyword evidence="2" id="KW-1185">Reference proteome</keyword>